<comment type="caution">
    <text evidence="2">The sequence shown here is derived from an EMBL/GenBank/DDBJ whole genome shotgun (WGS) entry which is preliminary data.</text>
</comment>
<sequence length="143" mass="15384">MTQDAKLLLTATSTVTGGRSGEAYIGRDRLHVRLRPGRTRQEGTDPEELFAAGYASCFLSALNEVADARGLKLEPPQARGHVSLHMSPEKDFFLSVVLQVYVPGVDRPTAQGLVNAAHAVCPYSRAVQGNVDVKLEVLDAPAE</sequence>
<reference evidence="3" key="1">
    <citation type="journal article" date="2019" name="Int. J. Syst. Evol. Microbiol.">
        <title>The Global Catalogue of Microorganisms (GCM) 10K type strain sequencing project: providing services to taxonomists for standard genome sequencing and annotation.</title>
        <authorList>
            <consortium name="The Broad Institute Genomics Platform"/>
            <consortium name="The Broad Institute Genome Sequencing Center for Infectious Disease"/>
            <person name="Wu L."/>
            <person name="Ma J."/>
        </authorList>
    </citation>
    <scope>NUCLEOTIDE SEQUENCE [LARGE SCALE GENOMIC DNA]</scope>
    <source>
        <strain evidence="3">CCUG 56029</strain>
    </source>
</reference>
<dbReference type="InterPro" id="IPR015946">
    <property type="entry name" value="KH_dom-like_a/b"/>
</dbReference>
<keyword evidence="3" id="KW-1185">Reference proteome</keyword>
<dbReference type="PANTHER" id="PTHR33797">
    <property type="entry name" value="ORGANIC HYDROPEROXIDE RESISTANCE PROTEIN-LIKE"/>
    <property type="match status" value="1"/>
</dbReference>
<evidence type="ECO:0000256" key="1">
    <source>
        <dbReference type="ARBA" id="ARBA00007378"/>
    </source>
</evidence>
<dbReference type="Gene3D" id="3.30.300.20">
    <property type="match status" value="1"/>
</dbReference>
<comment type="similarity">
    <text evidence="1">Belongs to the OsmC/Ohr family.</text>
</comment>
<dbReference type="Proteomes" id="UP001595998">
    <property type="component" value="Unassembled WGS sequence"/>
</dbReference>
<evidence type="ECO:0000313" key="2">
    <source>
        <dbReference type="EMBL" id="MFC4426355.1"/>
    </source>
</evidence>
<dbReference type="PANTHER" id="PTHR33797:SF2">
    <property type="entry name" value="ORGANIC HYDROPEROXIDE RESISTANCE PROTEIN-LIKE"/>
    <property type="match status" value="1"/>
</dbReference>
<evidence type="ECO:0000313" key="3">
    <source>
        <dbReference type="Proteomes" id="UP001595998"/>
    </source>
</evidence>
<dbReference type="InterPro" id="IPR036102">
    <property type="entry name" value="OsmC/Ohrsf"/>
</dbReference>
<dbReference type="Pfam" id="PF02566">
    <property type="entry name" value="OsmC"/>
    <property type="match status" value="1"/>
</dbReference>
<organism evidence="2 3">
    <name type="scientific">Deinococcus navajonensis</name>
    <dbReference type="NCBI Taxonomy" id="309884"/>
    <lineage>
        <taxon>Bacteria</taxon>
        <taxon>Thermotogati</taxon>
        <taxon>Deinococcota</taxon>
        <taxon>Deinococci</taxon>
        <taxon>Deinococcales</taxon>
        <taxon>Deinococcaceae</taxon>
        <taxon>Deinococcus</taxon>
    </lineage>
</organism>
<dbReference type="InterPro" id="IPR003718">
    <property type="entry name" value="OsmC/Ohr_fam"/>
</dbReference>
<name>A0ABV8XLT3_9DEIO</name>
<dbReference type="RefSeq" id="WP_380038723.1">
    <property type="nucleotide sequence ID" value="NZ_JBHSEH010000007.1"/>
</dbReference>
<dbReference type="EMBL" id="JBHSEH010000007">
    <property type="protein sequence ID" value="MFC4426355.1"/>
    <property type="molecule type" value="Genomic_DNA"/>
</dbReference>
<accession>A0ABV8XLT3</accession>
<gene>
    <name evidence="2" type="ORF">ACFOZ9_09015</name>
</gene>
<protein>
    <submittedName>
        <fullName evidence="2">Ohr family peroxiredoxin</fullName>
    </submittedName>
</protein>
<dbReference type="InterPro" id="IPR019953">
    <property type="entry name" value="OHR"/>
</dbReference>
<dbReference type="SUPFAM" id="SSF82784">
    <property type="entry name" value="OsmC-like"/>
    <property type="match status" value="1"/>
</dbReference>
<dbReference type="NCBIfam" id="TIGR03561">
    <property type="entry name" value="organ_hyd_perox"/>
    <property type="match status" value="1"/>
</dbReference>
<proteinExistence type="inferred from homology"/>